<dbReference type="Proteomes" id="UP000265520">
    <property type="component" value="Unassembled WGS sequence"/>
</dbReference>
<organism evidence="1 2">
    <name type="scientific">Trifolium medium</name>
    <dbReference type="NCBI Taxonomy" id="97028"/>
    <lineage>
        <taxon>Eukaryota</taxon>
        <taxon>Viridiplantae</taxon>
        <taxon>Streptophyta</taxon>
        <taxon>Embryophyta</taxon>
        <taxon>Tracheophyta</taxon>
        <taxon>Spermatophyta</taxon>
        <taxon>Magnoliopsida</taxon>
        <taxon>eudicotyledons</taxon>
        <taxon>Gunneridae</taxon>
        <taxon>Pentapetalae</taxon>
        <taxon>rosids</taxon>
        <taxon>fabids</taxon>
        <taxon>Fabales</taxon>
        <taxon>Fabaceae</taxon>
        <taxon>Papilionoideae</taxon>
        <taxon>50 kb inversion clade</taxon>
        <taxon>NPAAA clade</taxon>
        <taxon>Hologalegina</taxon>
        <taxon>IRL clade</taxon>
        <taxon>Trifolieae</taxon>
        <taxon>Trifolium</taxon>
    </lineage>
</organism>
<protein>
    <submittedName>
        <fullName evidence="1">Uncharacterized protein</fullName>
    </submittedName>
</protein>
<dbReference type="EMBL" id="LXQA010072959">
    <property type="protein sequence ID" value="MCI09523.1"/>
    <property type="molecule type" value="Genomic_DNA"/>
</dbReference>
<keyword evidence="2" id="KW-1185">Reference proteome</keyword>
<evidence type="ECO:0000313" key="1">
    <source>
        <dbReference type="EMBL" id="MCI09523.1"/>
    </source>
</evidence>
<feature type="non-terminal residue" evidence="1">
    <location>
        <position position="163"/>
    </location>
</feature>
<name>A0A392PBP3_9FABA</name>
<comment type="caution">
    <text evidence="1">The sequence shown here is derived from an EMBL/GenBank/DDBJ whole genome shotgun (WGS) entry which is preliminary data.</text>
</comment>
<evidence type="ECO:0000313" key="2">
    <source>
        <dbReference type="Proteomes" id="UP000265520"/>
    </source>
</evidence>
<sequence length="163" mass="18868">MPLSIKKKLNCGEVKPTRMTLILADRTKVYLVDGNEVKFNINSMTDQKKEKPECHKVDLVEILVSEKLEAPSPGVDQIILQSIEKEDEDLDEETNMSVRWLSTEDYMRFPQRYKSLEFNHNEISKPPELKELPKHLKYIFLGEGETQPAIISNSLSPEHEEKL</sequence>
<reference evidence="1 2" key="1">
    <citation type="journal article" date="2018" name="Front. Plant Sci.">
        <title>Red Clover (Trifolium pratense) and Zigzag Clover (T. medium) - A Picture of Genomic Similarities and Differences.</title>
        <authorList>
            <person name="Dluhosova J."/>
            <person name="Istvanek J."/>
            <person name="Nedelnik J."/>
            <person name="Repkova J."/>
        </authorList>
    </citation>
    <scope>NUCLEOTIDE SEQUENCE [LARGE SCALE GENOMIC DNA]</scope>
    <source>
        <strain evidence="2">cv. 10/8</strain>
        <tissue evidence="1">Leaf</tissue>
    </source>
</reference>
<dbReference type="AlphaFoldDB" id="A0A392PBP3"/>
<proteinExistence type="predicted"/>
<accession>A0A392PBP3</accession>